<dbReference type="PROSITE" id="PS00092">
    <property type="entry name" value="N6_MTASE"/>
    <property type="match status" value="1"/>
</dbReference>
<dbReference type="EC" id="2.1.1.171" evidence="3"/>
<reference evidence="3" key="1">
    <citation type="submission" date="2020-10" db="EMBL/GenBank/DDBJ databases">
        <authorList>
            <person name="Gilroy R."/>
        </authorList>
    </citation>
    <scope>NUCLEOTIDE SEQUENCE</scope>
    <source>
        <strain evidence="3">CHK152-2994</strain>
    </source>
</reference>
<keyword evidence="2 3" id="KW-0808">Transferase</keyword>
<comment type="caution">
    <text evidence="3">The sequence shown here is derived from an EMBL/GenBank/DDBJ whole genome shotgun (WGS) entry which is preliminary data.</text>
</comment>
<dbReference type="InterPro" id="IPR004398">
    <property type="entry name" value="RNA_MeTrfase_RsmD"/>
</dbReference>
<evidence type="ECO:0000256" key="1">
    <source>
        <dbReference type="ARBA" id="ARBA00022603"/>
    </source>
</evidence>
<dbReference type="Proteomes" id="UP000824139">
    <property type="component" value="Unassembled WGS sequence"/>
</dbReference>
<sequence>MNITAGIFKGRKITAPDEKITRPTLSKVRMSVFNTLQSMIEFEGSSFLDMYAGSGIMGLEALSRGFSEAVAFEKHPKAAQIIKINYKKFNPSPELIQGDALKLAEKINRNFDVIYIDPPYFSGVYEASLNAVKRFTKAVIILEHVTEIDFKNFNILKQKKYGDKYVTFLQLNSNINSCS</sequence>
<dbReference type="InterPro" id="IPR029063">
    <property type="entry name" value="SAM-dependent_MTases_sf"/>
</dbReference>
<dbReference type="PANTHER" id="PTHR43542">
    <property type="entry name" value="METHYLTRANSFERASE"/>
    <property type="match status" value="1"/>
</dbReference>
<dbReference type="PIRSF" id="PIRSF004553">
    <property type="entry name" value="CHP00095"/>
    <property type="match status" value="1"/>
</dbReference>
<evidence type="ECO:0000313" key="4">
    <source>
        <dbReference type="Proteomes" id="UP000824139"/>
    </source>
</evidence>
<evidence type="ECO:0000256" key="2">
    <source>
        <dbReference type="ARBA" id="ARBA00022679"/>
    </source>
</evidence>
<dbReference type="EMBL" id="DVJO01000153">
    <property type="protein sequence ID" value="HIS83315.1"/>
    <property type="molecule type" value="Genomic_DNA"/>
</dbReference>
<keyword evidence="1 3" id="KW-0489">Methyltransferase</keyword>
<dbReference type="GO" id="GO:0003676">
    <property type="term" value="F:nucleic acid binding"/>
    <property type="evidence" value="ECO:0007669"/>
    <property type="project" value="InterPro"/>
</dbReference>
<dbReference type="SUPFAM" id="SSF53335">
    <property type="entry name" value="S-adenosyl-L-methionine-dependent methyltransferases"/>
    <property type="match status" value="1"/>
</dbReference>
<evidence type="ECO:0000313" key="3">
    <source>
        <dbReference type="EMBL" id="HIS83315.1"/>
    </source>
</evidence>
<gene>
    <name evidence="3" type="primary">rsmD</name>
    <name evidence="3" type="ORF">IAD41_06905</name>
</gene>
<protein>
    <submittedName>
        <fullName evidence="3">16S rRNA (Guanine(966)-N(2))-methyltransferase RsmD</fullName>
        <ecNumber evidence="3">2.1.1.171</ecNumber>
    </submittedName>
</protein>
<dbReference type="CDD" id="cd02440">
    <property type="entry name" value="AdoMet_MTases"/>
    <property type="match status" value="1"/>
</dbReference>
<name>A0A9D1FWH8_9BACT</name>
<dbReference type="GO" id="GO:0052913">
    <property type="term" value="F:16S rRNA (guanine(966)-N(2))-methyltransferase activity"/>
    <property type="evidence" value="ECO:0007669"/>
    <property type="project" value="UniProtKB-EC"/>
</dbReference>
<dbReference type="NCBIfam" id="TIGR00095">
    <property type="entry name" value="16S rRNA (guanine(966)-N(2))-methyltransferase RsmD"/>
    <property type="match status" value="1"/>
</dbReference>
<dbReference type="Gene3D" id="3.40.50.150">
    <property type="entry name" value="Vaccinia Virus protein VP39"/>
    <property type="match status" value="1"/>
</dbReference>
<organism evidence="3 4">
    <name type="scientific">Candidatus Scatenecus faecavium</name>
    <dbReference type="NCBI Taxonomy" id="2840915"/>
    <lineage>
        <taxon>Bacteria</taxon>
        <taxon>Candidatus Scatenecus</taxon>
    </lineage>
</organism>
<dbReference type="InterPro" id="IPR002052">
    <property type="entry name" value="DNA_methylase_N6_adenine_CS"/>
</dbReference>
<dbReference type="AlphaFoldDB" id="A0A9D1FWH8"/>
<dbReference type="PANTHER" id="PTHR43542:SF1">
    <property type="entry name" value="METHYLTRANSFERASE"/>
    <property type="match status" value="1"/>
</dbReference>
<accession>A0A9D1FWH8</accession>
<reference evidence="3" key="2">
    <citation type="journal article" date="2021" name="PeerJ">
        <title>Extensive microbial diversity within the chicken gut microbiome revealed by metagenomics and culture.</title>
        <authorList>
            <person name="Gilroy R."/>
            <person name="Ravi A."/>
            <person name="Getino M."/>
            <person name="Pursley I."/>
            <person name="Horton D.L."/>
            <person name="Alikhan N.F."/>
            <person name="Baker D."/>
            <person name="Gharbi K."/>
            <person name="Hall N."/>
            <person name="Watson M."/>
            <person name="Adriaenssens E.M."/>
            <person name="Foster-Nyarko E."/>
            <person name="Jarju S."/>
            <person name="Secka A."/>
            <person name="Antonio M."/>
            <person name="Oren A."/>
            <person name="Chaudhuri R.R."/>
            <person name="La Ragione R."/>
            <person name="Hildebrand F."/>
            <person name="Pallen M.J."/>
        </authorList>
    </citation>
    <scope>NUCLEOTIDE SEQUENCE</scope>
    <source>
        <strain evidence="3">CHK152-2994</strain>
    </source>
</reference>
<proteinExistence type="predicted"/>
<dbReference type="Pfam" id="PF03602">
    <property type="entry name" value="Cons_hypoth95"/>
    <property type="match status" value="1"/>
</dbReference>